<dbReference type="CDD" id="cd00093">
    <property type="entry name" value="HTH_XRE"/>
    <property type="match status" value="1"/>
</dbReference>
<evidence type="ECO:0000259" key="1">
    <source>
        <dbReference type="PROSITE" id="PS50943"/>
    </source>
</evidence>
<dbReference type="Gene3D" id="1.10.260.40">
    <property type="entry name" value="lambda repressor-like DNA-binding domains"/>
    <property type="match status" value="1"/>
</dbReference>
<evidence type="ECO:0000313" key="2">
    <source>
        <dbReference type="EMBL" id="KRM34617.1"/>
    </source>
</evidence>
<dbReference type="Pfam" id="PF01381">
    <property type="entry name" value="HTH_3"/>
    <property type="match status" value="1"/>
</dbReference>
<accession>A0ABR5PSV4</accession>
<protein>
    <submittedName>
        <fullName evidence="2">Xre family transcriptional regulator</fullName>
    </submittedName>
</protein>
<evidence type="ECO:0000313" key="3">
    <source>
        <dbReference type="Proteomes" id="UP000051735"/>
    </source>
</evidence>
<dbReference type="InterPro" id="IPR010057">
    <property type="entry name" value="Transcription_activator_Rgg_C"/>
</dbReference>
<gene>
    <name evidence="2" type="ORF">FC44_GL001331</name>
</gene>
<comment type="caution">
    <text evidence="2">The sequence shown here is derived from an EMBL/GenBank/DDBJ whole genome shotgun (WGS) entry which is preliminary data.</text>
</comment>
<sequence>MKKDKIIGQQLKKVRKQLGLTQADITKDGSIISVGQYSKIENGIHQIDANVLFEILEKNDEIDTMRFLQEVKHQYRLQSDRKINAEELSQKLTMHFYNNDLNGAKAVQKSINKLKKNRELKLRAIITVAVLNNTILEIDEDVKKDISQNAFSTSDWTKKRDSLRLFSNAMQIIDKDVAPVLMAQILKTYDDISSRDVQIQERISSICLNFLYTSFKNQTTKNVPETIELLRHLSDTPSLMFNKILGYYFESLFKGEEMEVSKIENLLRDSNCQNFLHKLLS</sequence>
<keyword evidence="3" id="KW-1185">Reference proteome</keyword>
<dbReference type="Proteomes" id="UP000051735">
    <property type="component" value="Unassembled WGS sequence"/>
</dbReference>
<name>A0ABR5PSV4_9LACO</name>
<dbReference type="RefSeq" id="WP_057809136.1">
    <property type="nucleotide sequence ID" value="NZ_AZGN01000003.1"/>
</dbReference>
<feature type="domain" description="HTH cro/C1-type" evidence="1">
    <location>
        <begin position="11"/>
        <end position="57"/>
    </location>
</feature>
<dbReference type="InterPro" id="IPR010982">
    <property type="entry name" value="Lambda_DNA-bd_dom_sf"/>
</dbReference>
<reference evidence="2 3" key="1">
    <citation type="journal article" date="2015" name="Genome Announc.">
        <title>Expanding the biotechnology potential of lactobacilli through comparative genomics of 213 strains and associated genera.</title>
        <authorList>
            <person name="Sun Z."/>
            <person name="Harris H.M."/>
            <person name="McCann A."/>
            <person name="Guo C."/>
            <person name="Argimon S."/>
            <person name="Zhang W."/>
            <person name="Yang X."/>
            <person name="Jeffery I.B."/>
            <person name="Cooney J.C."/>
            <person name="Kagawa T.F."/>
            <person name="Liu W."/>
            <person name="Song Y."/>
            <person name="Salvetti E."/>
            <person name="Wrobel A."/>
            <person name="Rasinkangas P."/>
            <person name="Parkhill J."/>
            <person name="Rea M.C."/>
            <person name="O'Sullivan O."/>
            <person name="Ritari J."/>
            <person name="Douillard F.P."/>
            <person name="Paul Ross R."/>
            <person name="Yang R."/>
            <person name="Briner A.E."/>
            <person name="Felis G.E."/>
            <person name="de Vos W.M."/>
            <person name="Barrangou R."/>
            <person name="Klaenhammer T.R."/>
            <person name="Caufield P.W."/>
            <person name="Cui Y."/>
            <person name="Zhang H."/>
            <person name="O'Toole P.W."/>
        </authorList>
    </citation>
    <scope>NUCLEOTIDE SEQUENCE [LARGE SCALE GENOMIC DNA]</scope>
    <source>
        <strain evidence="2 3">DSM 6629</strain>
    </source>
</reference>
<dbReference type="InterPro" id="IPR053163">
    <property type="entry name" value="HTH-type_regulator_Rgg"/>
</dbReference>
<dbReference type="NCBIfam" id="TIGR01716">
    <property type="entry name" value="RGG_Cterm"/>
    <property type="match status" value="1"/>
</dbReference>
<dbReference type="PROSITE" id="PS50943">
    <property type="entry name" value="HTH_CROC1"/>
    <property type="match status" value="1"/>
</dbReference>
<dbReference type="GeneID" id="75115821"/>
<dbReference type="InterPro" id="IPR001387">
    <property type="entry name" value="Cro/C1-type_HTH"/>
</dbReference>
<dbReference type="PANTHER" id="PTHR37038">
    <property type="entry name" value="TRANSCRIPTIONAL REGULATOR-RELATED"/>
    <property type="match status" value="1"/>
</dbReference>
<organism evidence="2 3">
    <name type="scientific">Lactobacillus intestinalis DSM 6629</name>
    <dbReference type="NCBI Taxonomy" id="1423761"/>
    <lineage>
        <taxon>Bacteria</taxon>
        <taxon>Bacillati</taxon>
        <taxon>Bacillota</taxon>
        <taxon>Bacilli</taxon>
        <taxon>Lactobacillales</taxon>
        <taxon>Lactobacillaceae</taxon>
        <taxon>Lactobacillus</taxon>
    </lineage>
</organism>
<dbReference type="Pfam" id="PF21259">
    <property type="entry name" value="Rgg_C"/>
    <property type="match status" value="1"/>
</dbReference>
<dbReference type="SUPFAM" id="SSF47413">
    <property type="entry name" value="lambda repressor-like DNA-binding domains"/>
    <property type="match status" value="1"/>
</dbReference>
<proteinExistence type="predicted"/>
<dbReference type="EMBL" id="AZGN01000003">
    <property type="protein sequence ID" value="KRM34617.1"/>
    <property type="molecule type" value="Genomic_DNA"/>
</dbReference>